<dbReference type="RefSeq" id="XP_003289796.1">
    <property type="nucleotide sequence ID" value="XM_003289748.1"/>
</dbReference>
<name>F0ZQV9_DICPU</name>
<dbReference type="Proteomes" id="UP000001064">
    <property type="component" value="Unassembled WGS sequence"/>
</dbReference>
<feature type="region of interest" description="Disordered" evidence="1">
    <location>
        <begin position="1"/>
        <end position="26"/>
    </location>
</feature>
<protein>
    <submittedName>
        <fullName evidence="2">Uncharacterized protein</fullName>
    </submittedName>
</protein>
<keyword evidence="3" id="KW-1185">Reference proteome</keyword>
<dbReference type="GeneID" id="10503214"/>
<feature type="region of interest" description="Disordered" evidence="1">
    <location>
        <begin position="46"/>
        <end position="75"/>
    </location>
</feature>
<evidence type="ECO:0000256" key="1">
    <source>
        <dbReference type="SAM" id="MobiDB-lite"/>
    </source>
</evidence>
<gene>
    <name evidence="2" type="ORF">DICPUDRAFT_154261</name>
</gene>
<sequence>MVERKVCNNTATSDLLKDPNNKETQNELNKALRLIKEQKEKQQIEKENLEKEKEKEKLEKEKFEKERKEKEKKSN</sequence>
<feature type="compositionally biased region" description="Basic and acidic residues" evidence="1">
    <location>
        <begin position="15"/>
        <end position="25"/>
    </location>
</feature>
<accession>F0ZQV9</accession>
<dbReference type="AlphaFoldDB" id="F0ZQV9"/>
<evidence type="ECO:0000313" key="3">
    <source>
        <dbReference type="Proteomes" id="UP000001064"/>
    </source>
</evidence>
<proteinExistence type="predicted"/>
<organism evidence="2 3">
    <name type="scientific">Dictyostelium purpureum</name>
    <name type="common">Slime mold</name>
    <dbReference type="NCBI Taxonomy" id="5786"/>
    <lineage>
        <taxon>Eukaryota</taxon>
        <taxon>Amoebozoa</taxon>
        <taxon>Evosea</taxon>
        <taxon>Eumycetozoa</taxon>
        <taxon>Dictyostelia</taxon>
        <taxon>Dictyosteliales</taxon>
        <taxon>Dictyosteliaceae</taxon>
        <taxon>Dictyostelium</taxon>
    </lineage>
</organism>
<reference evidence="3" key="1">
    <citation type="journal article" date="2011" name="Genome Biol.">
        <title>Comparative genomics of the social amoebae Dictyostelium discoideum and Dictyostelium purpureum.</title>
        <authorList>
            <consortium name="US DOE Joint Genome Institute (JGI-PGF)"/>
            <person name="Sucgang R."/>
            <person name="Kuo A."/>
            <person name="Tian X."/>
            <person name="Salerno W."/>
            <person name="Parikh A."/>
            <person name="Feasley C.L."/>
            <person name="Dalin E."/>
            <person name="Tu H."/>
            <person name="Huang E."/>
            <person name="Barry K."/>
            <person name="Lindquist E."/>
            <person name="Shapiro H."/>
            <person name="Bruce D."/>
            <person name="Schmutz J."/>
            <person name="Salamov A."/>
            <person name="Fey P."/>
            <person name="Gaudet P."/>
            <person name="Anjard C."/>
            <person name="Babu M.M."/>
            <person name="Basu S."/>
            <person name="Bushmanova Y."/>
            <person name="van der Wel H."/>
            <person name="Katoh-Kurasawa M."/>
            <person name="Dinh C."/>
            <person name="Coutinho P.M."/>
            <person name="Saito T."/>
            <person name="Elias M."/>
            <person name="Schaap P."/>
            <person name="Kay R.R."/>
            <person name="Henrissat B."/>
            <person name="Eichinger L."/>
            <person name="Rivero F."/>
            <person name="Putnam N.H."/>
            <person name="West C.M."/>
            <person name="Loomis W.F."/>
            <person name="Chisholm R.L."/>
            <person name="Shaulsky G."/>
            <person name="Strassmann J.E."/>
            <person name="Queller D.C."/>
            <person name="Kuspa A."/>
            <person name="Grigoriev I.V."/>
        </authorList>
    </citation>
    <scope>NUCLEOTIDE SEQUENCE [LARGE SCALE GENOMIC DNA]</scope>
    <source>
        <strain evidence="3">QSDP1</strain>
    </source>
</reference>
<dbReference type="InParanoid" id="F0ZQV9"/>
<evidence type="ECO:0000313" key="2">
    <source>
        <dbReference type="EMBL" id="EGC33677.1"/>
    </source>
</evidence>
<dbReference type="EMBL" id="GL871131">
    <property type="protein sequence ID" value="EGC33677.1"/>
    <property type="molecule type" value="Genomic_DNA"/>
</dbReference>
<dbReference type="VEuPathDB" id="AmoebaDB:DICPUDRAFT_154261"/>
<dbReference type="KEGG" id="dpp:DICPUDRAFT_154261"/>